<proteinExistence type="predicted"/>
<dbReference type="AlphaFoldDB" id="A0A3B0X6U2"/>
<accession>A0A3B0X6U2</accession>
<evidence type="ECO:0000256" key="1">
    <source>
        <dbReference type="SAM" id="Phobius"/>
    </source>
</evidence>
<dbReference type="InterPro" id="IPR036280">
    <property type="entry name" value="Multihaem_cyt_sf"/>
</dbReference>
<feature type="transmembrane region" description="Helical" evidence="1">
    <location>
        <begin position="12"/>
        <end position="35"/>
    </location>
</feature>
<dbReference type="EMBL" id="UOFI01000041">
    <property type="protein sequence ID" value="VAW63451.1"/>
    <property type="molecule type" value="Genomic_DNA"/>
</dbReference>
<keyword evidence="1" id="KW-1133">Transmembrane helix</keyword>
<reference evidence="2" key="1">
    <citation type="submission" date="2018-06" db="EMBL/GenBank/DDBJ databases">
        <authorList>
            <person name="Zhirakovskaya E."/>
        </authorList>
    </citation>
    <scope>NUCLEOTIDE SEQUENCE</scope>
</reference>
<organism evidence="2">
    <name type="scientific">hydrothermal vent metagenome</name>
    <dbReference type="NCBI Taxonomy" id="652676"/>
    <lineage>
        <taxon>unclassified sequences</taxon>
        <taxon>metagenomes</taxon>
        <taxon>ecological metagenomes</taxon>
    </lineage>
</organism>
<gene>
    <name evidence="2" type="ORF">MNBD_GAMMA09-822</name>
</gene>
<name>A0A3B0X6U2_9ZZZZ</name>
<keyword evidence="1" id="KW-0812">Transmembrane</keyword>
<evidence type="ECO:0000313" key="2">
    <source>
        <dbReference type="EMBL" id="VAW63451.1"/>
    </source>
</evidence>
<dbReference type="SUPFAM" id="SSF48695">
    <property type="entry name" value="Multiheme cytochromes"/>
    <property type="match status" value="2"/>
</dbReference>
<keyword evidence="1" id="KW-0472">Membrane</keyword>
<protein>
    <submittedName>
        <fullName evidence="2">Uncharacterized protein</fullName>
    </submittedName>
</protein>
<sequence>MVKLLKKLIFKAYVILLMIFTVWYGYFMAPLVFGFEGKEEAGESLRELKHTATEEERLFADLISSKGKMKKTDLGYRVIEQPYIEGRFHHIGFEVQADNASMCVRCHGNVPHDKSKEVRSFLNMHAFYTACETCHIRPENNEPQWAFRWYDKDTGEQSANPKVLVEIEEMYAHPDDPYFPTYGNYGAKIAPGTLENNDFRFLKTEKDKAFVERYIAEQDRLSEQQRSQMKKLVHKDMNKKPIECNQCHQEESPYLPFAELGYPPRRVDELTNTSVVGMIDKYKEFYIPNFLTPNASK</sequence>